<dbReference type="EMBL" id="DS113221">
    <property type="protein sequence ID" value="EAY18209.1"/>
    <property type="molecule type" value="Genomic_DNA"/>
</dbReference>
<dbReference type="VEuPathDB" id="TrichDB:TVAGG3_1011110"/>
<gene>
    <name evidence="9" type="ORF">TVAG_122750</name>
</gene>
<name>A2DN32_TRIV3</name>
<dbReference type="GO" id="GO:0016788">
    <property type="term" value="F:hydrolase activity, acting on ester bonds"/>
    <property type="evidence" value="ECO:0007669"/>
    <property type="project" value="InterPro"/>
</dbReference>
<dbReference type="GO" id="GO:0006308">
    <property type="term" value="P:DNA catabolic process"/>
    <property type="evidence" value="ECO:0007669"/>
    <property type="project" value="InterPro"/>
</dbReference>
<dbReference type="GO" id="GO:0004519">
    <property type="term" value="F:endonuclease activity"/>
    <property type="evidence" value="ECO:0000318"/>
    <property type="project" value="GO_Central"/>
</dbReference>
<evidence type="ECO:0000256" key="7">
    <source>
        <dbReference type="ARBA" id="ARBA00023180"/>
    </source>
</evidence>
<evidence type="ECO:0000256" key="2">
    <source>
        <dbReference type="ARBA" id="ARBA00022722"/>
    </source>
</evidence>
<evidence type="ECO:0000256" key="6">
    <source>
        <dbReference type="ARBA" id="ARBA00023157"/>
    </source>
</evidence>
<keyword evidence="7" id="KW-0325">Glycoprotein</keyword>
<dbReference type="InterPro" id="IPR008947">
    <property type="entry name" value="PLipase_C/P1_nuclease_dom_sf"/>
</dbReference>
<feature type="transmembrane region" description="Helical" evidence="8">
    <location>
        <begin position="293"/>
        <end position="311"/>
    </location>
</feature>
<evidence type="ECO:0000256" key="4">
    <source>
        <dbReference type="ARBA" id="ARBA00022759"/>
    </source>
</evidence>
<keyword evidence="8" id="KW-0812">Transmembrane</keyword>
<dbReference type="FunFam" id="1.10.575.10:FF:000010">
    <property type="entry name" value="Uncharacterized protein"/>
    <property type="match status" value="1"/>
</dbReference>
<dbReference type="GO" id="GO:0046872">
    <property type="term" value="F:metal ion binding"/>
    <property type="evidence" value="ECO:0007669"/>
    <property type="project" value="UniProtKB-KW"/>
</dbReference>
<dbReference type="InParanoid" id="A2DN32"/>
<dbReference type="AlphaFoldDB" id="A2DN32"/>
<dbReference type="GO" id="GO:0003676">
    <property type="term" value="F:nucleic acid binding"/>
    <property type="evidence" value="ECO:0007669"/>
    <property type="project" value="InterPro"/>
</dbReference>
<dbReference type="OrthoDB" id="441446at2759"/>
<keyword evidence="10" id="KW-1185">Reference proteome</keyword>
<evidence type="ECO:0000256" key="5">
    <source>
        <dbReference type="ARBA" id="ARBA00022801"/>
    </source>
</evidence>
<dbReference type="PANTHER" id="PTHR33146:SF10">
    <property type="entry name" value="STRAND-SPECIFIC NUCLEASE, PUTATIVE-RELATED"/>
    <property type="match status" value="1"/>
</dbReference>
<evidence type="ECO:0000256" key="8">
    <source>
        <dbReference type="SAM" id="Phobius"/>
    </source>
</evidence>
<keyword evidence="3" id="KW-0479">Metal-binding</keyword>
<keyword evidence="8" id="KW-0472">Membrane</keyword>
<keyword evidence="2" id="KW-0540">Nuclease</keyword>
<reference evidence="9" key="2">
    <citation type="journal article" date="2007" name="Science">
        <title>Draft genome sequence of the sexually transmitted pathogen Trichomonas vaginalis.</title>
        <authorList>
            <person name="Carlton J.M."/>
            <person name="Hirt R.P."/>
            <person name="Silva J.C."/>
            <person name="Delcher A.L."/>
            <person name="Schatz M."/>
            <person name="Zhao Q."/>
            <person name="Wortman J.R."/>
            <person name="Bidwell S.L."/>
            <person name="Alsmark U.C.M."/>
            <person name="Besteiro S."/>
            <person name="Sicheritz-Ponten T."/>
            <person name="Noel C.J."/>
            <person name="Dacks J.B."/>
            <person name="Foster P.G."/>
            <person name="Simillion C."/>
            <person name="Van de Peer Y."/>
            <person name="Miranda-Saavedra D."/>
            <person name="Barton G.J."/>
            <person name="Westrop G.D."/>
            <person name="Mueller S."/>
            <person name="Dessi D."/>
            <person name="Fiori P.L."/>
            <person name="Ren Q."/>
            <person name="Paulsen I."/>
            <person name="Zhang H."/>
            <person name="Bastida-Corcuera F.D."/>
            <person name="Simoes-Barbosa A."/>
            <person name="Brown M.T."/>
            <person name="Hayes R.D."/>
            <person name="Mukherjee M."/>
            <person name="Okumura C.Y."/>
            <person name="Schneider R."/>
            <person name="Smith A.J."/>
            <person name="Vanacova S."/>
            <person name="Villalvazo M."/>
            <person name="Haas B.J."/>
            <person name="Pertea M."/>
            <person name="Feldblyum T.V."/>
            <person name="Utterback T.R."/>
            <person name="Shu C.L."/>
            <person name="Osoegawa K."/>
            <person name="de Jong P.J."/>
            <person name="Hrdy I."/>
            <person name="Horvathova L."/>
            <person name="Zubacova Z."/>
            <person name="Dolezal P."/>
            <person name="Malik S.B."/>
            <person name="Logsdon J.M. Jr."/>
            <person name="Henze K."/>
            <person name="Gupta A."/>
            <person name="Wang C.C."/>
            <person name="Dunne R.L."/>
            <person name="Upcroft J.A."/>
            <person name="Upcroft P."/>
            <person name="White O."/>
            <person name="Salzberg S.L."/>
            <person name="Tang P."/>
            <person name="Chiu C.-H."/>
            <person name="Lee Y.-S."/>
            <person name="Embley T.M."/>
            <person name="Coombs G.H."/>
            <person name="Mottram J.C."/>
            <person name="Tachezy J."/>
            <person name="Fraser-Liggett C.M."/>
            <person name="Johnson P.J."/>
        </authorList>
    </citation>
    <scope>NUCLEOTIDE SEQUENCE [LARGE SCALE GENOMIC DNA]</scope>
    <source>
        <strain evidence="9">G3</strain>
    </source>
</reference>
<dbReference type="RefSeq" id="XP_001579195.1">
    <property type="nucleotide sequence ID" value="XM_001579145.1"/>
</dbReference>
<keyword evidence="4" id="KW-0255">Endonuclease</keyword>
<sequence length="321" mass="36942">MFFVLLFLSRSWSEEYLTIGMEVMFHILGDTGPQLVQKVLDLTDEKLERPSLAGSWLVALKRPPSNTDCFDHWRYSQRNFTSIVNMSDYHANSDDLSSTLNSLNKSIVGQTLDGPWPYNFGMKTFFTLYLEAFAPIHVTEYFDDGKFLHGDDNGKKFYIKYKGENMSLHDFWDTGCGRYMLESPYSAENWKSIDSLVTKLYKRMEDATITAPLPANYAEAIEQSFNYSISTVYNMDLIVPDKELPDEYVNTCIETTDKRMLQAASSLSKFLKYYSVPIIKKNPPVQMISPSEAVAWGLLFFVAPLTIYLVWKLIHNKIKSE</sequence>
<dbReference type="Gene3D" id="1.10.575.10">
    <property type="entry name" value="P1 Nuclease"/>
    <property type="match status" value="1"/>
</dbReference>
<protein>
    <submittedName>
        <fullName evidence="9">Uncharacterized protein</fullName>
    </submittedName>
</protein>
<evidence type="ECO:0000313" key="10">
    <source>
        <dbReference type="Proteomes" id="UP000001542"/>
    </source>
</evidence>
<evidence type="ECO:0000256" key="1">
    <source>
        <dbReference type="ARBA" id="ARBA00009547"/>
    </source>
</evidence>
<reference evidence="9" key="1">
    <citation type="submission" date="2006-10" db="EMBL/GenBank/DDBJ databases">
        <authorList>
            <person name="Amadeo P."/>
            <person name="Zhao Q."/>
            <person name="Wortman J."/>
            <person name="Fraser-Liggett C."/>
            <person name="Carlton J."/>
        </authorList>
    </citation>
    <scope>NUCLEOTIDE SEQUENCE</scope>
    <source>
        <strain evidence="9">G3</strain>
    </source>
</reference>
<dbReference type="PANTHER" id="PTHR33146">
    <property type="entry name" value="ENDONUCLEASE 4"/>
    <property type="match status" value="1"/>
</dbReference>
<proteinExistence type="inferred from homology"/>
<organism evidence="9 10">
    <name type="scientific">Trichomonas vaginalis (strain ATCC PRA-98 / G3)</name>
    <dbReference type="NCBI Taxonomy" id="412133"/>
    <lineage>
        <taxon>Eukaryota</taxon>
        <taxon>Metamonada</taxon>
        <taxon>Parabasalia</taxon>
        <taxon>Trichomonadida</taxon>
        <taxon>Trichomonadidae</taxon>
        <taxon>Trichomonas</taxon>
    </lineage>
</organism>
<dbReference type="InterPro" id="IPR003154">
    <property type="entry name" value="S1/P1nuclease"/>
</dbReference>
<dbReference type="SUPFAM" id="SSF48537">
    <property type="entry name" value="Phospholipase C/P1 nuclease"/>
    <property type="match status" value="1"/>
</dbReference>
<evidence type="ECO:0000313" key="9">
    <source>
        <dbReference type="EMBL" id="EAY18209.1"/>
    </source>
</evidence>
<accession>A2DN32</accession>
<keyword evidence="5" id="KW-0378">Hydrolase</keyword>
<keyword evidence="8" id="KW-1133">Transmembrane helix</keyword>
<dbReference type="Pfam" id="PF02265">
    <property type="entry name" value="S1-P1_nuclease"/>
    <property type="match status" value="1"/>
</dbReference>
<dbReference type="Proteomes" id="UP000001542">
    <property type="component" value="Unassembled WGS sequence"/>
</dbReference>
<evidence type="ECO:0000256" key="3">
    <source>
        <dbReference type="ARBA" id="ARBA00022723"/>
    </source>
</evidence>
<comment type="similarity">
    <text evidence="1">Belongs to the nuclease type I family.</text>
</comment>
<dbReference type="VEuPathDB" id="TrichDB:TVAG_122750"/>
<dbReference type="KEGG" id="tva:5463715"/>
<keyword evidence="6" id="KW-1015">Disulfide bond</keyword>
<dbReference type="SMR" id="A2DN32"/>